<keyword evidence="4" id="KW-0472">Membrane</keyword>
<dbReference type="Pfam" id="PF00015">
    <property type="entry name" value="MCPsignal"/>
    <property type="match status" value="1"/>
</dbReference>
<dbReference type="GO" id="GO:0006935">
    <property type="term" value="P:chemotaxis"/>
    <property type="evidence" value="ECO:0007669"/>
    <property type="project" value="InterPro"/>
</dbReference>
<evidence type="ECO:0000256" key="4">
    <source>
        <dbReference type="SAM" id="Phobius"/>
    </source>
</evidence>
<dbReference type="SMART" id="SM00304">
    <property type="entry name" value="HAMP"/>
    <property type="match status" value="2"/>
</dbReference>
<protein>
    <submittedName>
        <fullName evidence="7">Methyl-accepting chemotaxis protein</fullName>
    </submittedName>
</protein>
<evidence type="ECO:0000256" key="2">
    <source>
        <dbReference type="ARBA" id="ARBA00029447"/>
    </source>
</evidence>
<proteinExistence type="inferred from homology"/>
<feature type="transmembrane region" description="Helical" evidence="4">
    <location>
        <begin position="194"/>
        <end position="218"/>
    </location>
</feature>
<dbReference type="EMBL" id="ATBP01001849">
    <property type="protein sequence ID" value="ETR66633.1"/>
    <property type="molecule type" value="Genomic_DNA"/>
</dbReference>
<dbReference type="Gene3D" id="3.30.450.20">
    <property type="entry name" value="PAS domain"/>
    <property type="match status" value="1"/>
</dbReference>
<evidence type="ECO:0000259" key="6">
    <source>
        <dbReference type="PROSITE" id="PS50885"/>
    </source>
</evidence>
<dbReference type="SMART" id="SM00283">
    <property type="entry name" value="MA"/>
    <property type="match status" value="1"/>
</dbReference>
<accession>A0A1V1NVP5</accession>
<dbReference type="InterPro" id="IPR003660">
    <property type="entry name" value="HAMP_dom"/>
</dbReference>
<dbReference type="PRINTS" id="PR00260">
    <property type="entry name" value="CHEMTRNSDUCR"/>
</dbReference>
<dbReference type="PANTHER" id="PTHR32089">
    <property type="entry name" value="METHYL-ACCEPTING CHEMOTAXIS PROTEIN MCPB"/>
    <property type="match status" value="1"/>
</dbReference>
<dbReference type="SUPFAM" id="SSF58104">
    <property type="entry name" value="Methyl-accepting chemotaxis protein (MCP) signaling domain"/>
    <property type="match status" value="1"/>
</dbReference>
<evidence type="ECO:0000256" key="3">
    <source>
        <dbReference type="PROSITE-ProRule" id="PRU00284"/>
    </source>
</evidence>
<comment type="similarity">
    <text evidence="2">Belongs to the methyl-accepting chemotaxis (MCP) protein family.</text>
</comment>
<name>A0A1V1NVP5_9BACT</name>
<dbReference type="Proteomes" id="UP000189670">
    <property type="component" value="Unassembled WGS sequence"/>
</dbReference>
<dbReference type="GO" id="GO:0007165">
    <property type="term" value="P:signal transduction"/>
    <property type="evidence" value="ECO:0007669"/>
    <property type="project" value="UniProtKB-KW"/>
</dbReference>
<sequence>MVYSVYKELDFATSLIDGPYANTGIGKAFRKANSATLPNFVAFIDFEQYFPSYEAPAGFVSSPIYYNQQKVGILIFQFPLDNLNAIMKSRTGMGKTGETYMVGDDMLMRSDSYIDPDSHSVVASFRHPEKGKVNTSSVYSALKNETGNMITTNYLGNRVLSTYAPMTFNGLKWAFIAEMSESEAFNCLKTLKQACGIVGIICITGIVFLSLFISFSIVNPIQAVVKNLTDLSQGEGDLTTRLPVSSNDEMGDLSRQFNSFMEKLKDMITNVINGVDTLSSSSSELSAISNQMSSNSEETSAKASIVLKSAEDMSVNMNSVSAAMEQTSTSTNMVSTAAGEMTSTINEIAHSTDKARKISVDAVEESKKVSHKMSELGSAAKAIDEVTEAITEISEQTNLLALNATIEAARAGDAGKGFAVVANEIKELARQTTPHEINPIALYNQDVIYKMLFDSTAETLQEFGKNELHRIRYYGFLSTRTRMTDLPKCREALGISKELPALEEISVKQFMLDYAGIDISKCPYCQTGNVKKISRNRKDKQFCIE</sequence>
<dbReference type="PROSITE" id="PS50111">
    <property type="entry name" value="CHEMOTAXIS_TRANSDUC_2"/>
    <property type="match status" value="1"/>
</dbReference>
<gene>
    <name evidence="7" type="ORF">OMM_12542</name>
</gene>
<dbReference type="AlphaFoldDB" id="A0A1V1NVP5"/>
<keyword evidence="1 3" id="KW-0807">Transducer</keyword>
<dbReference type="InterPro" id="IPR004090">
    <property type="entry name" value="Chemotax_Me-accpt_rcpt"/>
</dbReference>
<dbReference type="PANTHER" id="PTHR32089:SF112">
    <property type="entry name" value="LYSOZYME-LIKE PROTEIN-RELATED"/>
    <property type="match status" value="1"/>
</dbReference>
<keyword evidence="4" id="KW-1133">Transmembrane helix</keyword>
<dbReference type="CDD" id="cd06225">
    <property type="entry name" value="HAMP"/>
    <property type="match status" value="1"/>
</dbReference>
<dbReference type="InterPro" id="IPR004089">
    <property type="entry name" value="MCPsignal_dom"/>
</dbReference>
<organism evidence="7 8">
    <name type="scientific">Candidatus Magnetoglobus multicellularis str. Araruama</name>
    <dbReference type="NCBI Taxonomy" id="890399"/>
    <lineage>
        <taxon>Bacteria</taxon>
        <taxon>Pseudomonadati</taxon>
        <taxon>Thermodesulfobacteriota</taxon>
        <taxon>Desulfobacteria</taxon>
        <taxon>Desulfobacterales</taxon>
        <taxon>Desulfobacteraceae</taxon>
        <taxon>Candidatus Magnetoglobus</taxon>
    </lineage>
</organism>
<comment type="caution">
    <text evidence="7">The sequence shown here is derived from an EMBL/GenBank/DDBJ whole genome shotgun (WGS) entry which is preliminary data.</text>
</comment>
<feature type="domain" description="Methyl-accepting transducer" evidence="5">
    <location>
        <begin position="288"/>
        <end position="432"/>
    </location>
</feature>
<keyword evidence="4" id="KW-0812">Transmembrane</keyword>
<dbReference type="PROSITE" id="PS50885">
    <property type="entry name" value="HAMP"/>
    <property type="match status" value="1"/>
</dbReference>
<reference evidence="8" key="1">
    <citation type="submission" date="2012-11" db="EMBL/GenBank/DDBJ databases">
        <authorList>
            <person name="Lucero-Rivera Y.E."/>
            <person name="Tovar-Ramirez D."/>
        </authorList>
    </citation>
    <scope>NUCLEOTIDE SEQUENCE [LARGE SCALE GENOMIC DNA]</scope>
    <source>
        <strain evidence="8">Araruama</strain>
    </source>
</reference>
<dbReference type="GO" id="GO:0004888">
    <property type="term" value="F:transmembrane signaling receptor activity"/>
    <property type="evidence" value="ECO:0007669"/>
    <property type="project" value="InterPro"/>
</dbReference>
<evidence type="ECO:0000259" key="5">
    <source>
        <dbReference type="PROSITE" id="PS50111"/>
    </source>
</evidence>
<dbReference type="Gene3D" id="1.10.287.950">
    <property type="entry name" value="Methyl-accepting chemotaxis protein"/>
    <property type="match status" value="1"/>
</dbReference>
<evidence type="ECO:0000313" key="8">
    <source>
        <dbReference type="Proteomes" id="UP000189670"/>
    </source>
</evidence>
<evidence type="ECO:0000313" key="7">
    <source>
        <dbReference type="EMBL" id="ETR66633.1"/>
    </source>
</evidence>
<evidence type="ECO:0000256" key="1">
    <source>
        <dbReference type="ARBA" id="ARBA00023224"/>
    </source>
</evidence>
<dbReference type="GO" id="GO:0016020">
    <property type="term" value="C:membrane"/>
    <property type="evidence" value="ECO:0007669"/>
    <property type="project" value="InterPro"/>
</dbReference>
<feature type="domain" description="HAMP" evidence="6">
    <location>
        <begin position="215"/>
        <end position="269"/>
    </location>
</feature>
<dbReference type="Pfam" id="PF00672">
    <property type="entry name" value="HAMP"/>
    <property type="match status" value="1"/>
</dbReference>